<gene>
    <name evidence="4" type="ORF">F511_17239</name>
</gene>
<dbReference type="InterPro" id="IPR001878">
    <property type="entry name" value="Znf_CCHC"/>
</dbReference>
<evidence type="ECO:0000256" key="1">
    <source>
        <dbReference type="PROSITE-ProRule" id="PRU00047"/>
    </source>
</evidence>
<evidence type="ECO:0000313" key="5">
    <source>
        <dbReference type="Proteomes" id="UP000250235"/>
    </source>
</evidence>
<protein>
    <recommendedName>
        <fullName evidence="3">CCHC-type domain-containing protein</fullName>
    </recommendedName>
</protein>
<keyword evidence="5" id="KW-1185">Reference proteome</keyword>
<keyword evidence="1" id="KW-0862">Zinc</keyword>
<feature type="compositionally biased region" description="Basic residues" evidence="2">
    <location>
        <begin position="360"/>
        <end position="373"/>
    </location>
</feature>
<reference evidence="4 5" key="1">
    <citation type="journal article" date="2015" name="Proc. Natl. Acad. Sci. U.S.A.">
        <title>The resurrection genome of Boea hygrometrica: A blueprint for survival of dehydration.</title>
        <authorList>
            <person name="Xiao L."/>
            <person name="Yang G."/>
            <person name="Zhang L."/>
            <person name="Yang X."/>
            <person name="Zhao S."/>
            <person name="Ji Z."/>
            <person name="Zhou Q."/>
            <person name="Hu M."/>
            <person name="Wang Y."/>
            <person name="Chen M."/>
            <person name="Xu Y."/>
            <person name="Jin H."/>
            <person name="Xiao X."/>
            <person name="Hu G."/>
            <person name="Bao F."/>
            <person name="Hu Y."/>
            <person name="Wan P."/>
            <person name="Li L."/>
            <person name="Deng X."/>
            <person name="Kuang T."/>
            <person name="Xiang C."/>
            <person name="Zhu J.K."/>
            <person name="Oliver M.J."/>
            <person name="He Y."/>
        </authorList>
    </citation>
    <scope>NUCLEOTIDE SEQUENCE [LARGE SCALE GENOMIC DNA]</scope>
    <source>
        <strain evidence="5">cv. XS01</strain>
    </source>
</reference>
<keyword evidence="1" id="KW-0863">Zinc-finger</keyword>
<dbReference type="Proteomes" id="UP000250235">
    <property type="component" value="Unassembled WGS sequence"/>
</dbReference>
<dbReference type="Gene3D" id="4.10.60.10">
    <property type="entry name" value="Zinc finger, CCHC-type"/>
    <property type="match status" value="1"/>
</dbReference>
<dbReference type="AlphaFoldDB" id="A0A2Z7CTK3"/>
<organism evidence="4 5">
    <name type="scientific">Dorcoceras hygrometricum</name>
    <dbReference type="NCBI Taxonomy" id="472368"/>
    <lineage>
        <taxon>Eukaryota</taxon>
        <taxon>Viridiplantae</taxon>
        <taxon>Streptophyta</taxon>
        <taxon>Embryophyta</taxon>
        <taxon>Tracheophyta</taxon>
        <taxon>Spermatophyta</taxon>
        <taxon>Magnoliopsida</taxon>
        <taxon>eudicotyledons</taxon>
        <taxon>Gunneridae</taxon>
        <taxon>Pentapetalae</taxon>
        <taxon>asterids</taxon>
        <taxon>lamiids</taxon>
        <taxon>Lamiales</taxon>
        <taxon>Gesneriaceae</taxon>
        <taxon>Didymocarpoideae</taxon>
        <taxon>Trichosporeae</taxon>
        <taxon>Loxocarpinae</taxon>
        <taxon>Dorcoceras</taxon>
    </lineage>
</organism>
<feature type="compositionally biased region" description="Low complexity" evidence="2">
    <location>
        <begin position="338"/>
        <end position="359"/>
    </location>
</feature>
<proteinExistence type="predicted"/>
<sequence length="439" mass="47541">MKCRNNWFMMPLFSASGEPVKTSCKKKELKIECRLMNDILAKSVTFKAGSFDAITQERFLLMTAIHFGLKINWSKILFDILKEMVTKSSKQAKGFAAQICILLKGAPDLTLVEAKTFPPLKILTAKTVGTYVAKNKNITAEEETDEPPVEKMVKKAVAKRRPTPAVAELAAKKKRTTVGRAAPTEKSLALVPVATEPPPLLSKYAAAAARLRRKIVPGQFDEENPFVLISSVLLVQADEGVSFMVMDRIGDIYRNLPRRADVIVTTVGARHKCQQGFPGYSAGRGVDPTGGAPGGSPMSYADVVDKAMDIEEGLQNRRSRVRPQVVQGNRPMISGVQPYQSVQSSQPPQQHQVAQQSGHQRFRPRGRQFKKKSGSSSSGSGSSISGSSKVEFCGQCGGRHPTGKCVGVQGSCNVCGQYGHFARVCPLAGSQHTTAPPQG</sequence>
<dbReference type="GO" id="GO:0008270">
    <property type="term" value="F:zinc ion binding"/>
    <property type="evidence" value="ECO:0007669"/>
    <property type="project" value="UniProtKB-KW"/>
</dbReference>
<name>A0A2Z7CTK3_9LAMI</name>
<accession>A0A2Z7CTK3</accession>
<evidence type="ECO:0000259" key="3">
    <source>
        <dbReference type="PROSITE" id="PS50158"/>
    </source>
</evidence>
<keyword evidence="1" id="KW-0479">Metal-binding</keyword>
<feature type="region of interest" description="Disordered" evidence="2">
    <location>
        <begin position="338"/>
        <end position="387"/>
    </location>
</feature>
<evidence type="ECO:0000313" key="4">
    <source>
        <dbReference type="EMBL" id="KZV50133.1"/>
    </source>
</evidence>
<dbReference type="EMBL" id="KQ992541">
    <property type="protein sequence ID" value="KZV50133.1"/>
    <property type="molecule type" value="Genomic_DNA"/>
</dbReference>
<dbReference type="GO" id="GO:0003676">
    <property type="term" value="F:nucleic acid binding"/>
    <property type="evidence" value="ECO:0007669"/>
    <property type="project" value="InterPro"/>
</dbReference>
<feature type="domain" description="CCHC-type" evidence="3">
    <location>
        <begin position="412"/>
        <end position="426"/>
    </location>
</feature>
<evidence type="ECO:0000256" key="2">
    <source>
        <dbReference type="SAM" id="MobiDB-lite"/>
    </source>
</evidence>
<dbReference type="PROSITE" id="PS50158">
    <property type="entry name" value="ZF_CCHC"/>
    <property type="match status" value="1"/>
</dbReference>
<feature type="compositionally biased region" description="Low complexity" evidence="2">
    <location>
        <begin position="374"/>
        <end position="387"/>
    </location>
</feature>